<dbReference type="Proteomes" id="UP000294419">
    <property type="component" value="Chromosome"/>
</dbReference>
<dbReference type="EMBL" id="CP037954">
    <property type="protein sequence ID" value="QBO58083.1"/>
    <property type="molecule type" value="Genomic_DNA"/>
</dbReference>
<dbReference type="Pfam" id="PF20545">
    <property type="entry name" value="DUF6759"/>
    <property type="match status" value="1"/>
</dbReference>
<accession>A0A4P6ZES2</accession>
<sequence>MKKIFFTLSIVSCIAISAQKKYNNIVNSNSITEIENFLKEAHPDDSRRFMLKRKLVSLKNQQWMKQEKSSFSAVQYSKAKAADQTDPTGTSVKSTSSGMSNYRSEEEEFRQLITETSATHKEKTVKLLNQMFDNDISNEEAILLIKNTGDCNIIVRIKGKEFYNLAVPAHGENFVTVKKGEYSLYGNMCEARYHSSKNIAKNMLVTLNKIPNKSYAERTGIGNNATGISN</sequence>
<dbReference type="KEGG" id="csal:NBC122_01256"/>
<evidence type="ECO:0000259" key="1">
    <source>
        <dbReference type="Pfam" id="PF20545"/>
    </source>
</evidence>
<dbReference type="OrthoDB" id="1451508at2"/>
<evidence type="ECO:0000313" key="3">
    <source>
        <dbReference type="Proteomes" id="UP000294419"/>
    </source>
</evidence>
<dbReference type="RefSeq" id="WP_133439549.1">
    <property type="nucleotide sequence ID" value="NZ_CP037954.1"/>
</dbReference>
<evidence type="ECO:0000313" key="2">
    <source>
        <dbReference type="EMBL" id="QBO58083.1"/>
    </source>
</evidence>
<organism evidence="2 3">
    <name type="scientific">Chryseobacterium salivictor</name>
    <dbReference type="NCBI Taxonomy" id="2547600"/>
    <lineage>
        <taxon>Bacteria</taxon>
        <taxon>Pseudomonadati</taxon>
        <taxon>Bacteroidota</taxon>
        <taxon>Flavobacteriia</taxon>
        <taxon>Flavobacteriales</taxon>
        <taxon>Weeksellaceae</taxon>
        <taxon>Chryseobacterium group</taxon>
        <taxon>Chryseobacterium</taxon>
    </lineage>
</organism>
<name>A0A4P6ZES2_9FLAO</name>
<feature type="domain" description="DUF6759" evidence="1">
    <location>
        <begin position="118"/>
        <end position="209"/>
    </location>
</feature>
<proteinExistence type="predicted"/>
<reference evidence="2 3" key="1">
    <citation type="submission" date="2019-03" db="EMBL/GenBank/DDBJ databases">
        <authorList>
            <person name="Kim H."/>
            <person name="Yu S.-M."/>
        </authorList>
    </citation>
    <scope>NUCLEOTIDE SEQUENCE [LARGE SCALE GENOMIC DNA]</scope>
    <source>
        <strain evidence="2 3">NBC122</strain>
    </source>
</reference>
<dbReference type="InterPro" id="IPR046647">
    <property type="entry name" value="DUF6759"/>
</dbReference>
<dbReference type="AlphaFoldDB" id="A0A4P6ZES2"/>
<protein>
    <recommendedName>
        <fullName evidence="1">DUF6759 domain-containing protein</fullName>
    </recommendedName>
</protein>
<gene>
    <name evidence="2" type="ORF">NBC122_01256</name>
</gene>
<keyword evidence="3" id="KW-1185">Reference proteome</keyword>